<dbReference type="Proteomes" id="UP000335636">
    <property type="component" value="Unassembled WGS sequence"/>
</dbReference>
<dbReference type="AlphaFoldDB" id="A0A5E4BQL9"/>
<evidence type="ECO:0000313" key="2">
    <source>
        <dbReference type="Proteomes" id="UP000335636"/>
    </source>
</evidence>
<evidence type="ECO:0000313" key="1">
    <source>
        <dbReference type="EMBL" id="VTJ71944.1"/>
    </source>
</evidence>
<sequence>MWVAILNGVSYITLGQILKGGQPPWGSEVPLIYQAAEKFSPVGAGNFVTKSDTCIQLLTSQEFGTQKRAPVSDYCHILACERSRKGLQALSPRAEGKARSRF</sequence>
<keyword evidence="2" id="KW-1185">Reference proteome</keyword>
<dbReference type="EMBL" id="CABDUW010000598">
    <property type="protein sequence ID" value="VTJ71944.1"/>
    <property type="molecule type" value="Genomic_DNA"/>
</dbReference>
<gene>
    <name evidence="1" type="ORF">MONAX_5E027885</name>
</gene>
<protein>
    <submittedName>
        <fullName evidence="1">Uncharacterized protein</fullName>
    </submittedName>
</protein>
<accession>A0A5E4BQL9</accession>
<reference evidence="1" key="1">
    <citation type="submission" date="2019-04" db="EMBL/GenBank/DDBJ databases">
        <authorList>
            <person name="Alioto T."/>
            <person name="Alioto T."/>
        </authorList>
    </citation>
    <scope>NUCLEOTIDE SEQUENCE [LARGE SCALE GENOMIC DNA]</scope>
</reference>
<name>A0A5E4BQL9_MARMO</name>
<comment type="caution">
    <text evidence="1">The sequence shown here is derived from an EMBL/GenBank/DDBJ whole genome shotgun (WGS) entry which is preliminary data.</text>
</comment>
<organism evidence="1 2">
    <name type="scientific">Marmota monax</name>
    <name type="common">Woodchuck</name>
    <dbReference type="NCBI Taxonomy" id="9995"/>
    <lineage>
        <taxon>Eukaryota</taxon>
        <taxon>Metazoa</taxon>
        <taxon>Chordata</taxon>
        <taxon>Craniata</taxon>
        <taxon>Vertebrata</taxon>
        <taxon>Euteleostomi</taxon>
        <taxon>Mammalia</taxon>
        <taxon>Eutheria</taxon>
        <taxon>Euarchontoglires</taxon>
        <taxon>Glires</taxon>
        <taxon>Rodentia</taxon>
        <taxon>Sciuromorpha</taxon>
        <taxon>Sciuridae</taxon>
        <taxon>Xerinae</taxon>
        <taxon>Marmotini</taxon>
        <taxon>Marmota</taxon>
    </lineage>
</organism>
<proteinExistence type="predicted"/>